<gene>
    <name evidence="10" type="primary">rarD</name>
    <name evidence="10" type="ORF">F0U60_27060</name>
</gene>
<keyword evidence="11" id="KW-1185">Reference proteome</keyword>
<dbReference type="EMBL" id="CP043494">
    <property type="protein sequence ID" value="WNG47381.1"/>
    <property type="molecule type" value="Genomic_DNA"/>
</dbReference>
<evidence type="ECO:0000256" key="7">
    <source>
        <dbReference type="ARBA" id="ARBA00023136"/>
    </source>
</evidence>
<dbReference type="Proteomes" id="UP001611383">
    <property type="component" value="Chromosome"/>
</dbReference>
<comment type="similarity">
    <text evidence="2">Belongs to the EamA transporter family.</text>
</comment>
<accession>A0ABY9WW54</accession>
<dbReference type="InterPro" id="IPR004626">
    <property type="entry name" value="RarD"/>
</dbReference>
<dbReference type="PANTHER" id="PTHR22911:SF137">
    <property type="entry name" value="SOLUTE CARRIER FAMILY 35 MEMBER G2-RELATED"/>
    <property type="match status" value="1"/>
</dbReference>
<dbReference type="PANTHER" id="PTHR22911">
    <property type="entry name" value="ACYL-MALONYL CONDENSING ENZYME-RELATED"/>
    <property type="match status" value="1"/>
</dbReference>
<feature type="transmembrane region" description="Helical" evidence="8">
    <location>
        <begin position="76"/>
        <end position="96"/>
    </location>
</feature>
<sequence>MSSNSPAAERLSGFAYAFGAYVSWGCFPLYWKQLSHVPPVALVAHRVVWSFLFVAGLLTLRRRWSEILGVLRNGRALAALLLTTTLISLNWGLYIWAVNSGRMMEASLGYYINPLVNIVLARLILGERLRWLQVGAVALATLGVLNLAMGLGQVPWVALGLAGSFSLYGLVRKLAPVESLTGLAVETGLATPVGLGLLLLGGWEQPVLGSTPRETLLLVGCGVATALPLLWFALAARRLRYSTLGIIQYLSPTLQLALAVLVYGETFTSRHAMTFACLWTAVALYAFDGIRGARAPTPAPARQGT</sequence>
<keyword evidence="3" id="KW-0813">Transport</keyword>
<protein>
    <submittedName>
        <fullName evidence="10">EamA family transporter RarD</fullName>
    </submittedName>
</protein>
<proteinExistence type="inferred from homology"/>
<keyword evidence="5 8" id="KW-0812">Transmembrane</keyword>
<dbReference type="RefSeq" id="WP_395803635.1">
    <property type="nucleotide sequence ID" value="NZ_CP043494.1"/>
</dbReference>
<evidence type="ECO:0000259" key="9">
    <source>
        <dbReference type="Pfam" id="PF00892"/>
    </source>
</evidence>
<feature type="domain" description="EamA" evidence="9">
    <location>
        <begin position="12"/>
        <end position="145"/>
    </location>
</feature>
<evidence type="ECO:0000256" key="8">
    <source>
        <dbReference type="SAM" id="Phobius"/>
    </source>
</evidence>
<reference evidence="10 11" key="1">
    <citation type="submission" date="2019-08" db="EMBL/GenBank/DDBJ databases">
        <title>Archangium and Cystobacter genomes.</title>
        <authorList>
            <person name="Chen I.-C.K."/>
            <person name="Wielgoss S."/>
        </authorList>
    </citation>
    <scope>NUCLEOTIDE SEQUENCE [LARGE SCALE GENOMIC DNA]</scope>
    <source>
        <strain evidence="10 11">Cbm 6</strain>
    </source>
</reference>
<feature type="transmembrane region" description="Helical" evidence="8">
    <location>
        <begin position="246"/>
        <end position="264"/>
    </location>
</feature>
<dbReference type="NCBIfam" id="TIGR00688">
    <property type="entry name" value="rarD"/>
    <property type="match status" value="1"/>
</dbReference>
<feature type="transmembrane region" description="Helical" evidence="8">
    <location>
        <begin position="12"/>
        <end position="31"/>
    </location>
</feature>
<comment type="subcellular location">
    <subcellularLocation>
        <location evidence="1">Cell membrane</location>
        <topology evidence="1">Multi-pass membrane protein</topology>
    </subcellularLocation>
</comment>
<evidence type="ECO:0000256" key="4">
    <source>
        <dbReference type="ARBA" id="ARBA00022475"/>
    </source>
</evidence>
<keyword evidence="7 8" id="KW-0472">Membrane</keyword>
<evidence type="ECO:0000256" key="3">
    <source>
        <dbReference type="ARBA" id="ARBA00022448"/>
    </source>
</evidence>
<keyword evidence="6 8" id="KW-1133">Transmembrane helix</keyword>
<feature type="transmembrane region" description="Helical" evidence="8">
    <location>
        <begin position="108"/>
        <end position="125"/>
    </location>
</feature>
<feature type="transmembrane region" description="Helical" evidence="8">
    <location>
        <begin position="43"/>
        <end position="64"/>
    </location>
</feature>
<evidence type="ECO:0000256" key="1">
    <source>
        <dbReference type="ARBA" id="ARBA00004651"/>
    </source>
</evidence>
<evidence type="ECO:0000313" key="11">
    <source>
        <dbReference type="Proteomes" id="UP001611383"/>
    </source>
</evidence>
<dbReference type="SUPFAM" id="SSF103481">
    <property type="entry name" value="Multidrug resistance efflux transporter EmrE"/>
    <property type="match status" value="2"/>
</dbReference>
<dbReference type="InterPro" id="IPR037185">
    <property type="entry name" value="EmrE-like"/>
</dbReference>
<evidence type="ECO:0000256" key="2">
    <source>
        <dbReference type="ARBA" id="ARBA00007362"/>
    </source>
</evidence>
<organism evidence="10 11">
    <name type="scientific">Archangium minus</name>
    <dbReference type="NCBI Taxonomy" id="83450"/>
    <lineage>
        <taxon>Bacteria</taxon>
        <taxon>Pseudomonadati</taxon>
        <taxon>Myxococcota</taxon>
        <taxon>Myxococcia</taxon>
        <taxon>Myxococcales</taxon>
        <taxon>Cystobacterineae</taxon>
        <taxon>Archangiaceae</taxon>
        <taxon>Archangium</taxon>
    </lineage>
</organism>
<evidence type="ECO:0000256" key="5">
    <source>
        <dbReference type="ARBA" id="ARBA00022692"/>
    </source>
</evidence>
<feature type="transmembrane region" description="Helical" evidence="8">
    <location>
        <begin position="215"/>
        <end position="234"/>
    </location>
</feature>
<name>A0ABY9WW54_9BACT</name>
<dbReference type="Pfam" id="PF00892">
    <property type="entry name" value="EamA"/>
    <property type="match status" value="2"/>
</dbReference>
<feature type="domain" description="EamA" evidence="9">
    <location>
        <begin position="158"/>
        <end position="284"/>
    </location>
</feature>
<dbReference type="InterPro" id="IPR000620">
    <property type="entry name" value="EamA_dom"/>
</dbReference>
<feature type="transmembrane region" description="Helical" evidence="8">
    <location>
        <begin position="183"/>
        <end position="203"/>
    </location>
</feature>
<evidence type="ECO:0000313" key="10">
    <source>
        <dbReference type="EMBL" id="WNG47381.1"/>
    </source>
</evidence>
<evidence type="ECO:0000256" key="6">
    <source>
        <dbReference type="ARBA" id="ARBA00022989"/>
    </source>
</evidence>
<keyword evidence="4" id="KW-1003">Cell membrane</keyword>